<feature type="domain" description="XLF-like coiled-coil region" evidence="10">
    <location>
        <begin position="130"/>
        <end position="178"/>
    </location>
</feature>
<protein>
    <recommendedName>
        <fullName evidence="7">Non-homologous end-joining factor 1</fullName>
    </recommendedName>
</protein>
<evidence type="ECO:0000256" key="5">
    <source>
        <dbReference type="ARBA" id="ARBA00023242"/>
    </source>
</evidence>
<dbReference type="InterPro" id="IPR038051">
    <property type="entry name" value="XRCC4-like_N_sf"/>
</dbReference>
<dbReference type="Proteomes" id="UP001142489">
    <property type="component" value="Unassembled WGS sequence"/>
</dbReference>
<feature type="compositionally biased region" description="Polar residues" evidence="8">
    <location>
        <begin position="268"/>
        <end position="291"/>
    </location>
</feature>
<comment type="subcellular location">
    <subcellularLocation>
        <location evidence="1">Nucleus</location>
    </subcellularLocation>
</comment>
<evidence type="ECO:0000256" key="2">
    <source>
        <dbReference type="ARBA" id="ARBA00022763"/>
    </source>
</evidence>
<evidence type="ECO:0000256" key="7">
    <source>
        <dbReference type="ARBA" id="ARBA00044529"/>
    </source>
</evidence>
<dbReference type="CDD" id="cd22285">
    <property type="entry name" value="HD_XLF_N"/>
    <property type="match status" value="1"/>
</dbReference>
<dbReference type="PANTHER" id="PTHR32235:SF1">
    <property type="entry name" value="NON-HOMOLOGOUS END-JOINING FACTOR 1"/>
    <property type="match status" value="1"/>
</dbReference>
<dbReference type="OrthoDB" id="2155935at2759"/>
<comment type="caution">
    <text evidence="11">The sequence shown here is derived from an EMBL/GenBank/DDBJ whole genome shotgun (WGS) entry which is preliminary data.</text>
</comment>
<dbReference type="FunFam" id="2.170.210.10:FF:000001">
    <property type="entry name" value="Non-homologous end-joining factor 1"/>
    <property type="match status" value="1"/>
</dbReference>
<evidence type="ECO:0000256" key="8">
    <source>
        <dbReference type="SAM" id="MobiDB-lite"/>
    </source>
</evidence>
<dbReference type="InterPro" id="IPR015381">
    <property type="entry name" value="XLF-like_N"/>
</dbReference>
<sequence>MDHFEDPEIRLLLQPWASVCFSESTTLMAKAWFGDAGYALLLSDLSNMWYESADIEVIQQRSKELNKRLTAHTSSFLNRLRSLVCPLLEGQKNSSTSFTCQLSSSALLLHVKSELSGLPFYWDFHCSAAPVEMMSRHLVQPLMAMSLVLQCQVQELASLLLQKDAEIEDYRENGAALSRERLKTQPFKEESFLQTFHPQTLPQACCLGDGHLFTSSLKKLYMAVTQEQARSSCKHHREASGDSVTCEHLGSQDISQKAVDLPNEGNKAESQLTSTESVENSAAVPSQTQRAQLPVAKSKKKKPKGLFG</sequence>
<name>A0A9Q0Y836_9SAUR</name>
<evidence type="ECO:0000256" key="3">
    <source>
        <dbReference type="ARBA" id="ARBA00023125"/>
    </source>
</evidence>
<dbReference type="Gene3D" id="1.10.287.450">
    <property type="entry name" value="Helix hairpin bin"/>
    <property type="match status" value="1"/>
</dbReference>
<accession>A0A9Q0Y836</accession>
<proteinExistence type="inferred from homology"/>
<dbReference type="Gene3D" id="2.170.210.10">
    <property type="entry name" value="DNA double-strand break repair and VJ recombination XRCC4, N-terminal"/>
    <property type="match status" value="1"/>
</dbReference>
<dbReference type="EMBL" id="JAPFRF010000001">
    <property type="protein sequence ID" value="KAJ7345979.1"/>
    <property type="molecule type" value="Genomic_DNA"/>
</dbReference>
<evidence type="ECO:0000259" key="10">
    <source>
        <dbReference type="Pfam" id="PF21928"/>
    </source>
</evidence>
<dbReference type="GO" id="GO:0006303">
    <property type="term" value="P:double-strand break repair via nonhomologous end joining"/>
    <property type="evidence" value="ECO:0007669"/>
    <property type="project" value="TreeGrafter"/>
</dbReference>
<dbReference type="InterPro" id="IPR053829">
    <property type="entry name" value="XLF-like_CC"/>
</dbReference>
<dbReference type="FunFam" id="1.10.287.450:FF:000003">
    <property type="entry name" value="Non-homologous end-joining factor 1"/>
    <property type="match status" value="1"/>
</dbReference>
<gene>
    <name evidence="11" type="ORF">JRQ81_001929</name>
</gene>
<organism evidence="11 12">
    <name type="scientific">Phrynocephalus forsythii</name>
    <dbReference type="NCBI Taxonomy" id="171643"/>
    <lineage>
        <taxon>Eukaryota</taxon>
        <taxon>Metazoa</taxon>
        <taxon>Chordata</taxon>
        <taxon>Craniata</taxon>
        <taxon>Vertebrata</taxon>
        <taxon>Euteleostomi</taxon>
        <taxon>Lepidosauria</taxon>
        <taxon>Squamata</taxon>
        <taxon>Bifurcata</taxon>
        <taxon>Unidentata</taxon>
        <taxon>Episquamata</taxon>
        <taxon>Toxicofera</taxon>
        <taxon>Iguania</taxon>
        <taxon>Acrodonta</taxon>
        <taxon>Agamidae</taxon>
        <taxon>Agaminae</taxon>
        <taxon>Phrynocephalus</taxon>
    </lineage>
</organism>
<reference evidence="11" key="1">
    <citation type="journal article" date="2023" name="DNA Res.">
        <title>Chromosome-level genome assembly of Phrynocephalus forsythii using third-generation DNA sequencing and Hi-C analysis.</title>
        <authorList>
            <person name="Qi Y."/>
            <person name="Zhao W."/>
            <person name="Zhao Y."/>
            <person name="Niu C."/>
            <person name="Cao S."/>
            <person name="Zhang Y."/>
        </authorList>
    </citation>
    <scope>NUCLEOTIDE SEQUENCE</scope>
    <source>
        <tissue evidence="11">Muscle</tissue>
    </source>
</reference>
<dbReference type="PANTHER" id="PTHR32235">
    <property type="entry name" value="NON-HOMOLOGOUS END-JOINING FACTOR 1"/>
    <property type="match status" value="1"/>
</dbReference>
<feature type="region of interest" description="Disordered" evidence="8">
    <location>
        <begin position="260"/>
        <end position="308"/>
    </location>
</feature>
<keyword evidence="3" id="KW-0238">DNA-binding</keyword>
<dbReference type="GO" id="GO:0045027">
    <property type="term" value="F:DNA end binding"/>
    <property type="evidence" value="ECO:0007669"/>
    <property type="project" value="TreeGrafter"/>
</dbReference>
<keyword evidence="5" id="KW-0539">Nucleus</keyword>
<dbReference type="GO" id="GO:0032807">
    <property type="term" value="C:DNA ligase IV complex"/>
    <property type="evidence" value="ECO:0007669"/>
    <property type="project" value="TreeGrafter"/>
</dbReference>
<evidence type="ECO:0000259" key="9">
    <source>
        <dbReference type="Pfam" id="PF09302"/>
    </source>
</evidence>
<keyword evidence="2" id="KW-0227">DNA damage</keyword>
<keyword evidence="12" id="KW-1185">Reference proteome</keyword>
<evidence type="ECO:0000313" key="12">
    <source>
        <dbReference type="Proteomes" id="UP001142489"/>
    </source>
</evidence>
<dbReference type="InterPro" id="IPR052287">
    <property type="entry name" value="NHEJ_factor"/>
</dbReference>
<keyword evidence="4" id="KW-0234">DNA repair</keyword>
<comment type="similarity">
    <text evidence="6">Belongs to the XRCC4-XLF family. XLF subfamily.</text>
</comment>
<feature type="compositionally biased region" description="Basic residues" evidence="8">
    <location>
        <begin position="297"/>
        <end position="308"/>
    </location>
</feature>
<evidence type="ECO:0000256" key="4">
    <source>
        <dbReference type="ARBA" id="ARBA00023204"/>
    </source>
</evidence>
<dbReference type="Pfam" id="PF09302">
    <property type="entry name" value="XLF"/>
    <property type="match status" value="1"/>
</dbReference>
<dbReference type="AlphaFoldDB" id="A0A9Q0Y836"/>
<evidence type="ECO:0000256" key="6">
    <source>
        <dbReference type="ARBA" id="ARBA00025747"/>
    </source>
</evidence>
<feature type="domain" description="XLF-like N-terminal" evidence="9">
    <location>
        <begin position="15"/>
        <end position="127"/>
    </location>
</feature>
<evidence type="ECO:0000313" key="11">
    <source>
        <dbReference type="EMBL" id="KAJ7345979.1"/>
    </source>
</evidence>
<dbReference type="Pfam" id="PF21928">
    <property type="entry name" value="XLF_CC"/>
    <property type="match status" value="1"/>
</dbReference>
<evidence type="ECO:0000256" key="1">
    <source>
        <dbReference type="ARBA" id="ARBA00004123"/>
    </source>
</evidence>